<keyword evidence="2" id="KW-1185">Reference proteome</keyword>
<evidence type="ECO:0000313" key="2">
    <source>
        <dbReference type="Proteomes" id="UP001460270"/>
    </source>
</evidence>
<feature type="non-terminal residue" evidence="1">
    <location>
        <position position="1"/>
    </location>
</feature>
<gene>
    <name evidence="1" type="ORF">WMY93_033473</name>
</gene>
<dbReference type="Proteomes" id="UP001460270">
    <property type="component" value="Unassembled WGS sequence"/>
</dbReference>
<organism evidence="1 2">
    <name type="scientific">Mugilogobius chulae</name>
    <name type="common">yellowstripe goby</name>
    <dbReference type="NCBI Taxonomy" id="88201"/>
    <lineage>
        <taxon>Eukaryota</taxon>
        <taxon>Metazoa</taxon>
        <taxon>Chordata</taxon>
        <taxon>Craniata</taxon>
        <taxon>Vertebrata</taxon>
        <taxon>Euteleostomi</taxon>
        <taxon>Actinopterygii</taxon>
        <taxon>Neopterygii</taxon>
        <taxon>Teleostei</taxon>
        <taxon>Neoteleostei</taxon>
        <taxon>Acanthomorphata</taxon>
        <taxon>Gobiaria</taxon>
        <taxon>Gobiiformes</taxon>
        <taxon>Gobioidei</taxon>
        <taxon>Gobiidae</taxon>
        <taxon>Gobionellinae</taxon>
        <taxon>Mugilogobius</taxon>
    </lineage>
</organism>
<reference evidence="2" key="1">
    <citation type="submission" date="2024-04" db="EMBL/GenBank/DDBJ databases">
        <title>Salinicola lusitanus LLJ914,a marine bacterium isolated from the Okinawa Trough.</title>
        <authorList>
            <person name="Li J."/>
        </authorList>
    </citation>
    <scope>NUCLEOTIDE SEQUENCE [LARGE SCALE GENOMIC DNA]</scope>
</reference>
<proteinExistence type="predicted"/>
<protein>
    <submittedName>
        <fullName evidence="1">Uncharacterized protein</fullName>
    </submittedName>
</protein>
<evidence type="ECO:0000313" key="1">
    <source>
        <dbReference type="EMBL" id="KAK7879862.1"/>
    </source>
</evidence>
<accession>A0AAW0MTR9</accession>
<name>A0AAW0MTR9_9GOBI</name>
<feature type="non-terminal residue" evidence="1">
    <location>
        <position position="64"/>
    </location>
</feature>
<dbReference type="AlphaFoldDB" id="A0AAW0MTR9"/>
<comment type="caution">
    <text evidence="1">The sequence shown here is derived from an EMBL/GenBank/DDBJ whole genome shotgun (WGS) entry which is preliminary data.</text>
</comment>
<sequence>AFQRFDDKLGGVGAKPVGARHFKPSVLCVKAFTRAAVSRGKVWDLTPDQSCCRGHGETTTQRAW</sequence>
<dbReference type="EMBL" id="JBBPFD010000184">
    <property type="protein sequence ID" value="KAK7879862.1"/>
    <property type="molecule type" value="Genomic_DNA"/>
</dbReference>